<dbReference type="Proteomes" id="UP000663877">
    <property type="component" value="Unassembled WGS sequence"/>
</dbReference>
<evidence type="ECO:0000313" key="16">
    <source>
        <dbReference type="EMBL" id="CAF1460455.1"/>
    </source>
</evidence>
<evidence type="ECO:0000313" key="19">
    <source>
        <dbReference type="Proteomes" id="UP000663877"/>
    </source>
</evidence>
<name>A0A815QC72_9BILA</name>
<dbReference type="EMBL" id="CAJNOM010002467">
    <property type="protein sequence ID" value="CAF1633079.1"/>
    <property type="molecule type" value="Genomic_DNA"/>
</dbReference>
<feature type="transmembrane region" description="Helical" evidence="14">
    <location>
        <begin position="456"/>
        <end position="479"/>
    </location>
</feature>
<dbReference type="SUPFAM" id="SSF53822">
    <property type="entry name" value="Periplasmic binding protein-like I"/>
    <property type="match status" value="1"/>
</dbReference>
<keyword evidence="7 14" id="KW-0472">Membrane</keyword>
<proteinExistence type="predicted"/>
<dbReference type="Gene3D" id="3.40.190.10">
    <property type="entry name" value="Periplasmic binding protein-like II"/>
    <property type="match status" value="2"/>
</dbReference>
<evidence type="ECO:0000256" key="4">
    <source>
        <dbReference type="ARBA" id="ARBA00022989"/>
    </source>
</evidence>
<dbReference type="Proteomes" id="UP000663832">
    <property type="component" value="Unassembled WGS sequence"/>
</dbReference>
<keyword evidence="18" id="KW-1185">Reference proteome</keyword>
<dbReference type="InterPro" id="IPR015683">
    <property type="entry name" value="Ionotropic_Glu_rcpt"/>
</dbReference>
<sequence length="599" mass="65775">MMMIILSQQYNITIDGQYLEWQSTQINGSELDAVRSLCQALSNWNIVGIVGPELSSQTPIIAEYGEKVVPSDSAAAIALIKLFLRFQWNSCILIYQNDAFGIDGSNAINNAFNNNNLTVVNQIMFNIDTLNFQSDLKTSLMSSSTRIVILWASSIYTSLILQNALDAGVVGPQFMWILSTSISLNSFNQSFYPNLTGILTIEQSIASVANAPMNNTLLNAAYNIWQEYEPETFPGSTQNNSLSLIQIYYLLQNCRSSSNDISFVPVLSYVDYTGWQQYQGDSVIIWPGQSLSIPTGNAQLKGITLRIGVIPSDPFTMVKIVTDQYGQNQTQLTGYCIDLISLLQANLGFIPNIQLAPSGVTYDGLMGMIPSVYDIVVADTTVTPARREVVDFSQGFFSNAISVLMLTNPAVKIDLMAFLKPFSTSLSLLILGIVLFSSMIICLLERQDNEELKEQSIISLCAMSVWYTYGTLIGGYAGFDLQTGPGRLLTAGLYMLSIVLVASCTANLASDLTIQNSQSLISGLDYIKAGKIPFNRLGIQVGTSNEDFYLTEISNNQTNFYPLYSKQQLYDSLLNGTIDAAFIGSGTAQYITSIMFIVI</sequence>
<evidence type="ECO:0000256" key="3">
    <source>
        <dbReference type="ARBA" id="ARBA00022692"/>
    </source>
</evidence>
<accession>A0A815QC72</accession>
<dbReference type="InterPro" id="IPR001320">
    <property type="entry name" value="Iontro_rcpt_C"/>
</dbReference>
<keyword evidence="5" id="KW-0770">Synapse</keyword>
<dbReference type="AlphaFoldDB" id="A0A815QC72"/>
<gene>
    <name evidence="16" type="ORF">BJG266_LOCUS40949</name>
    <name evidence="17" type="ORF">QVE165_LOCUS57821</name>
</gene>
<evidence type="ECO:0000256" key="5">
    <source>
        <dbReference type="ARBA" id="ARBA00023018"/>
    </source>
</evidence>
<evidence type="ECO:0000256" key="11">
    <source>
        <dbReference type="ARBA" id="ARBA00023286"/>
    </source>
</evidence>
<reference evidence="16" key="1">
    <citation type="submission" date="2021-02" db="EMBL/GenBank/DDBJ databases">
        <authorList>
            <person name="Nowell W R."/>
        </authorList>
    </citation>
    <scope>NUCLEOTIDE SEQUENCE</scope>
</reference>
<feature type="transmembrane region" description="Helical" evidence="14">
    <location>
        <begin position="426"/>
        <end position="444"/>
    </location>
</feature>
<dbReference type="GO" id="GO:0045211">
    <property type="term" value="C:postsynaptic membrane"/>
    <property type="evidence" value="ECO:0007669"/>
    <property type="project" value="UniProtKB-SubCell"/>
</dbReference>
<dbReference type="Pfam" id="PF01094">
    <property type="entry name" value="ANF_receptor"/>
    <property type="match status" value="1"/>
</dbReference>
<dbReference type="EMBL" id="CAJNOI010002148">
    <property type="protein sequence ID" value="CAF1460455.1"/>
    <property type="molecule type" value="Genomic_DNA"/>
</dbReference>
<dbReference type="InterPro" id="IPR001828">
    <property type="entry name" value="ANF_lig-bd_rcpt"/>
</dbReference>
<comment type="subcellular location">
    <subcellularLocation>
        <location evidence="1">Membrane</location>
        <topology evidence="1">Multi-pass membrane protein</topology>
    </subcellularLocation>
    <subcellularLocation>
        <location evidence="13">Postsynaptic cell membrane</location>
    </subcellularLocation>
</comment>
<dbReference type="OrthoDB" id="5984008at2759"/>
<evidence type="ECO:0000256" key="10">
    <source>
        <dbReference type="ARBA" id="ARBA00023257"/>
    </source>
</evidence>
<evidence type="ECO:0000256" key="13">
    <source>
        <dbReference type="ARBA" id="ARBA00034100"/>
    </source>
</evidence>
<dbReference type="InterPro" id="IPR019594">
    <property type="entry name" value="Glu/Gly-bd"/>
</dbReference>
<comment type="caution">
    <text evidence="16">The sequence shown here is derived from an EMBL/GenBank/DDBJ whole genome shotgun (WGS) entry which is preliminary data.</text>
</comment>
<evidence type="ECO:0000259" key="15">
    <source>
        <dbReference type="SMART" id="SM00079"/>
    </source>
</evidence>
<evidence type="ECO:0000256" key="2">
    <source>
        <dbReference type="ARBA" id="ARBA00022448"/>
    </source>
</evidence>
<feature type="domain" description="Ionotropic glutamate receptor C-terminal" evidence="15">
    <location>
        <begin position="304"/>
        <end position="555"/>
    </location>
</feature>
<keyword evidence="8" id="KW-0675">Receptor</keyword>
<protein>
    <recommendedName>
        <fullName evidence="15">Ionotropic glutamate receptor C-terminal domain-containing protein</fullName>
    </recommendedName>
</protein>
<dbReference type="Pfam" id="PF10613">
    <property type="entry name" value="Lig_chan-Glu_bd"/>
    <property type="match status" value="1"/>
</dbReference>
<keyword evidence="2" id="KW-0813">Transport</keyword>
<keyword evidence="12" id="KW-0407">Ion channel</keyword>
<evidence type="ECO:0000256" key="9">
    <source>
        <dbReference type="ARBA" id="ARBA00023180"/>
    </source>
</evidence>
<dbReference type="Pfam" id="PF00060">
    <property type="entry name" value="Lig_chan"/>
    <property type="match status" value="1"/>
</dbReference>
<keyword evidence="6" id="KW-0406">Ion transport</keyword>
<evidence type="ECO:0000256" key="14">
    <source>
        <dbReference type="SAM" id="Phobius"/>
    </source>
</evidence>
<keyword evidence="4 14" id="KW-1133">Transmembrane helix</keyword>
<evidence type="ECO:0000256" key="7">
    <source>
        <dbReference type="ARBA" id="ARBA00023136"/>
    </source>
</evidence>
<dbReference type="PANTHER" id="PTHR18966">
    <property type="entry name" value="IONOTROPIC GLUTAMATE RECEPTOR"/>
    <property type="match status" value="1"/>
</dbReference>
<evidence type="ECO:0000256" key="1">
    <source>
        <dbReference type="ARBA" id="ARBA00004141"/>
    </source>
</evidence>
<dbReference type="InterPro" id="IPR028082">
    <property type="entry name" value="Peripla_BP_I"/>
</dbReference>
<keyword evidence="10" id="KW-0628">Postsynaptic cell membrane</keyword>
<evidence type="ECO:0000256" key="12">
    <source>
        <dbReference type="ARBA" id="ARBA00023303"/>
    </source>
</evidence>
<evidence type="ECO:0000256" key="6">
    <source>
        <dbReference type="ARBA" id="ARBA00023065"/>
    </source>
</evidence>
<evidence type="ECO:0000313" key="18">
    <source>
        <dbReference type="Proteomes" id="UP000663832"/>
    </source>
</evidence>
<evidence type="ECO:0000313" key="17">
    <source>
        <dbReference type="EMBL" id="CAF1633079.1"/>
    </source>
</evidence>
<keyword evidence="3 14" id="KW-0812">Transmembrane</keyword>
<dbReference type="Gene3D" id="3.40.50.2300">
    <property type="match status" value="1"/>
</dbReference>
<dbReference type="GO" id="GO:0015276">
    <property type="term" value="F:ligand-gated monoatomic ion channel activity"/>
    <property type="evidence" value="ECO:0007669"/>
    <property type="project" value="InterPro"/>
</dbReference>
<dbReference type="SMART" id="SM00079">
    <property type="entry name" value="PBPe"/>
    <property type="match status" value="1"/>
</dbReference>
<feature type="transmembrane region" description="Helical" evidence="14">
    <location>
        <begin position="491"/>
        <end position="509"/>
    </location>
</feature>
<organism evidence="16 19">
    <name type="scientific">Adineta steineri</name>
    <dbReference type="NCBI Taxonomy" id="433720"/>
    <lineage>
        <taxon>Eukaryota</taxon>
        <taxon>Metazoa</taxon>
        <taxon>Spiralia</taxon>
        <taxon>Gnathifera</taxon>
        <taxon>Rotifera</taxon>
        <taxon>Eurotatoria</taxon>
        <taxon>Bdelloidea</taxon>
        <taxon>Adinetida</taxon>
        <taxon>Adinetidae</taxon>
        <taxon>Adineta</taxon>
    </lineage>
</organism>
<keyword evidence="11" id="KW-1071">Ligand-gated ion channel</keyword>
<keyword evidence="9" id="KW-0325">Glycoprotein</keyword>
<evidence type="ECO:0000256" key="8">
    <source>
        <dbReference type="ARBA" id="ARBA00023170"/>
    </source>
</evidence>
<dbReference type="SUPFAM" id="SSF53850">
    <property type="entry name" value="Periplasmic binding protein-like II"/>
    <property type="match status" value="1"/>
</dbReference>